<evidence type="ECO:0000256" key="7">
    <source>
        <dbReference type="ARBA" id="ARBA00023136"/>
    </source>
</evidence>
<name>A0A4Y8V8H6_9BACT</name>
<accession>A0A4Y8V8H6</accession>
<evidence type="ECO:0000256" key="5">
    <source>
        <dbReference type="ARBA" id="ARBA00022729"/>
    </source>
</evidence>
<dbReference type="GO" id="GO:0015344">
    <property type="term" value="F:siderophore uptake transmembrane transporter activity"/>
    <property type="evidence" value="ECO:0007669"/>
    <property type="project" value="TreeGrafter"/>
</dbReference>
<gene>
    <name evidence="14" type="ORF">EXN75_13880</name>
</gene>
<evidence type="ECO:0000256" key="3">
    <source>
        <dbReference type="ARBA" id="ARBA00022452"/>
    </source>
</evidence>
<keyword evidence="5 11" id="KW-0732">Signal</keyword>
<comment type="similarity">
    <text evidence="10">Belongs to the TonB-dependent receptor family.</text>
</comment>
<dbReference type="OrthoDB" id="9762903at2"/>
<feature type="chain" id="PRO_5021427047" evidence="11">
    <location>
        <begin position="23"/>
        <end position="671"/>
    </location>
</feature>
<evidence type="ECO:0000256" key="10">
    <source>
        <dbReference type="RuleBase" id="RU003357"/>
    </source>
</evidence>
<dbReference type="Proteomes" id="UP000297872">
    <property type="component" value="Unassembled WGS sequence"/>
</dbReference>
<dbReference type="InterPro" id="IPR037066">
    <property type="entry name" value="Plug_dom_sf"/>
</dbReference>
<evidence type="ECO:0000259" key="12">
    <source>
        <dbReference type="Pfam" id="PF00593"/>
    </source>
</evidence>
<keyword evidence="7 10" id="KW-0472">Membrane</keyword>
<evidence type="ECO:0000256" key="4">
    <source>
        <dbReference type="ARBA" id="ARBA00022692"/>
    </source>
</evidence>
<dbReference type="GO" id="GO:0009279">
    <property type="term" value="C:cell outer membrane"/>
    <property type="evidence" value="ECO:0007669"/>
    <property type="project" value="UniProtKB-SubCell"/>
</dbReference>
<evidence type="ECO:0000256" key="9">
    <source>
        <dbReference type="ARBA" id="ARBA00023237"/>
    </source>
</evidence>
<evidence type="ECO:0000313" key="14">
    <source>
        <dbReference type="EMBL" id="TFH76337.1"/>
    </source>
</evidence>
<dbReference type="Pfam" id="PF07715">
    <property type="entry name" value="Plug"/>
    <property type="match status" value="1"/>
</dbReference>
<keyword evidence="8 14" id="KW-0675">Receptor</keyword>
<comment type="subcellular location">
    <subcellularLocation>
        <location evidence="1">Cell outer membrane</location>
        <topology evidence="1">Multi-pass membrane protein</topology>
    </subcellularLocation>
</comment>
<dbReference type="EMBL" id="SGVY01000048">
    <property type="protein sequence ID" value="TFH76337.1"/>
    <property type="molecule type" value="Genomic_DNA"/>
</dbReference>
<dbReference type="InterPro" id="IPR000531">
    <property type="entry name" value="Beta-barrel_TonB"/>
</dbReference>
<dbReference type="GO" id="GO:0044718">
    <property type="term" value="P:siderophore transmembrane transport"/>
    <property type="evidence" value="ECO:0007669"/>
    <property type="project" value="TreeGrafter"/>
</dbReference>
<evidence type="ECO:0000256" key="1">
    <source>
        <dbReference type="ARBA" id="ARBA00004571"/>
    </source>
</evidence>
<proteinExistence type="inferred from homology"/>
<keyword evidence="2" id="KW-0813">Transport</keyword>
<dbReference type="SUPFAM" id="SSF56935">
    <property type="entry name" value="Porins"/>
    <property type="match status" value="1"/>
</dbReference>
<evidence type="ECO:0000259" key="13">
    <source>
        <dbReference type="Pfam" id="PF07715"/>
    </source>
</evidence>
<sequence>MRIMKLLLCVVGCMVASGVLYAQKQHVGSLDSIHTIKEVVVVGNNTPSVIPAQVMTGDELQRLNSMSVADALRFFSGVQLKDYGGVGGIKTINIRSMGTNHVGVFYDGIELSNAQNGQVDLGMYSLDNMQTISLYNGQKSQIFQAAKEFASAGSVYLQTRVPEFEEGKAYHLKTKFKTGSFDLVNPSLLVELNLSDRVKVSFNGEWLSSSGKYKFRYRRKAVKTDEIMYDTTAVRENGDIRATRLEGALFGDVKGGDWMLKAYNYTSERGVPGAIVNNVWRRGERISDNNSFIQGYIHKRFSPHYQTKLMAKYSYFLTKYVNKDTTVMLIDNVYRQKEFYLSTLHQYDLCSWWKVSCAYDFQWNNMDADMYGFVHPTRWNHIVSLATAIAWGGFKMQGSVVYNYVHDVTRDAEAPADKNTWSPAVFLYYKPFQNIGFSLRAFYKKSFRMPTFNDLYYAEMGNSKLNPEYTTQYDVGFAYFSPRMKGILYEWAVQVDGYRNFVSDKIVAYPKGAQFRWTMLNLGKVHINGLDAKVSATLRPLRKLYVTTRLQYTYQQAIDVTNPADTYYRDQIPYIPWNSGSAVVQMDYGTWGLNYSFIYTGERYNQQENIIYNHTQPWYTHDLSLQKSFNWKDYKARVALEVNNLFSQDYDVILNYPMPKRNYRLTLTFEM</sequence>
<evidence type="ECO:0000313" key="15">
    <source>
        <dbReference type="Proteomes" id="UP000297872"/>
    </source>
</evidence>
<keyword evidence="15" id="KW-1185">Reference proteome</keyword>
<feature type="domain" description="TonB-dependent receptor plug" evidence="13">
    <location>
        <begin position="51"/>
        <end position="143"/>
    </location>
</feature>
<dbReference type="Gene3D" id="2.170.130.10">
    <property type="entry name" value="TonB-dependent receptor, plug domain"/>
    <property type="match status" value="1"/>
</dbReference>
<evidence type="ECO:0000256" key="11">
    <source>
        <dbReference type="SAM" id="SignalP"/>
    </source>
</evidence>
<dbReference type="Pfam" id="PF00593">
    <property type="entry name" value="TonB_dep_Rec_b-barrel"/>
    <property type="match status" value="1"/>
</dbReference>
<dbReference type="InterPro" id="IPR012910">
    <property type="entry name" value="Plug_dom"/>
</dbReference>
<dbReference type="PANTHER" id="PTHR30069:SF29">
    <property type="entry name" value="HEMOGLOBIN AND HEMOGLOBIN-HAPTOGLOBIN-BINDING PROTEIN 1-RELATED"/>
    <property type="match status" value="1"/>
</dbReference>
<dbReference type="PANTHER" id="PTHR30069">
    <property type="entry name" value="TONB-DEPENDENT OUTER MEMBRANE RECEPTOR"/>
    <property type="match status" value="1"/>
</dbReference>
<dbReference type="InterPro" id="IPR039426">
    <property type="entry name" value="TonB-dep_rcpt-like"/>
</dbReference>
<dbReference type="AlphaFoldDB" id="A0A4Y8V8H6"/>
<keyword evidence="3" id="KW-1134">Transmembrane beta strand</keyword>
<dbReference type="Gene3D" id="2.40.170.20">
    <property type="entry name" value="TonB-dependent receptor, beta-barrel domain"/>
    <property type="match status" value="1"/>
</dbReference>
<reference evidence="14 15" key="1">
    <citation type="submission" date="2019-02" db="EMBL/GenBank/DDBJ databases">
        <title>Draft Genome Sequence of the Prevotella sp. BCRC 81118, Isolated from Human Feces.</title>
        <authorList>
            <person name="Huang C.-H."/>
        </authorList>
    </citation>
    <scope>NUCLEOTIDE SEQUENCE [LARGE SCALE GENOMIC DNA]</scope>
    <source>
        <strain evidence="14 15">BCRC 81118</strain>
    </source>
</reference>
<feature type="signal peptide" evidence="11">
    <location>
        <begin position="1"/>
        <end position="22"/>
    </location>
</feature>
<evidence type="ECO:0000256" key="2">
    <source>
        <dbReference type="ARBA" id="ARBA00022448"/>
    </source>
</evidence>
<dbReference type="InterPro" id="IPR036942">
    <property type="entry name" value="Beta-barrel_TonB_sf"/>
</dbReference>
<keyword evidence="6 10" id="KW-0798">TonB box</keyword>
<protein>
    <submittedName>
        <fullName evidence="14">TonB-dependent receptor</fullName>
    </submittedName>
</protein>
<feature type="domain" description="TonB-dependent receptor-like beta-barrel" evidence="12">
    <location>
        <begin position="278"/>
        <end position="645"/>
    </location>
</feature>
<keyword evidence="4" id="KW-0812">Transmembrane</keyword>
<comment type="caution">
    <text evidence="14">The sequence shown here is derived from an EMBL/GenBank/DDBJ whole genome shotgun (WGS) entry which is preliminary data.</text>
</comment>
<evidence type="ECO:0000256" key="8">
    <source>
        <dbReference type="ARBA" id="ARBA00023170"/>
    </source>
</evidence>
<evidence type="ECO:0000256" key="6">
    <source>
        <dbReference type="ARBA" id="ARBA00023077"/>
    </source>
</evidence>
<organism evidence="14 15">
    <name type="scientific">Segatella hominis</name>
    <dbReference type="NCBI Taxonomy" id="2518605"/>
    <lineage>
        <taxon>Bacteria</taxon>
        <taxon>Pseudomonadati</taxon>
        <taxon>Bacteroidota</taxon>
        <taxon>Bacteroidia</taxon>
        <taxon>Bacteroidales</taxon>
        <taxon>Prevotellaceae</taxon>
        <taxon>Segatella</taxon>
    </lineage>
</organism>
<keyword evidence="9" id="KW-0998">Cell outer membrane</keyword>